<dbReference type="EMBL" id="AJIL01000308">
    <property type="protein sequence ID" value="KNE89691.1"/>
    <property type="molecule type" value="Genomic_DNA"/>
</dbReference>
<evidence type="ECO:0000256" key="4">
    <source>
        <dbReference type="ARBA" id="ARBA00022777"/>
    </source>
</evidence>
<dbReference type="InterPro" id="IPR000719">
    <property type="entry name" value="Prot_kinase_dom"/>
</dbReference>
<evidence type="ECO:0000256" key="5">
    <source>
        <dbReference type="ARBA" id="ARBA00022840"/>
    </source>
</evidence>
<sequence>MYFLNYTPCVLLSWLHLTHPLWAHPSRPLTDKAVLEGDLIKDYIPQAHTDNIISLNADASPHENRPTNFVANIHQHVSTILADQVLHSANPEHVLNKDETSTRRIATKSDIEDHPFFSMMSSIFESRAVYLKMLTPAERTRADRLFAESKLPKNFNENLKQIDQIWTQILPDIAQIDTRWSTVWDKLADMDAKFRKAFLDGYSQDFKPITENEHNSESILMSNQIQTIYQKLIESVNQHHHQHHRSIKNRTINSMLSQSKKNRNKKGLALGEGASPTSLGGSKAEKLGQAPASSGRTDYHDKLTEQLATLEIGLEFKLDLHAEDLQILGDLGAGNGGTVCKAVHLPTKLQMARKLVHIDAKPSVRKQILRELQIMHDCRSPFIVSFYGAYLQDPHICMCMEYMDKSSLDNIYKKTGPIPEHVLGKITVAVVSGLNYLYDSHRIIHRDVKPSNVLFNSQGQVKICDFGVSGELINSIADTFVGTSTYMSPERIQGAQYTVKSDVWSLGITLIELALGRFPFAEETNDSDDSGAEEHTLSPTKPSGQNVQQSLDAAFQKREERDRERREKRRAKKEQEDGELGVQKKKKGASGVSLEGGSAQMSILELLQHVVNEPAPKLPADRFQKYTCDFLDACLLKEHDARPTPKTLTDFEWFKVATEDQVDLVQWASTLTL</sequence>
<dbReference type="SUPFAM" id="SSF56112">
    <property type="entry name" value="Protein kinase-like (PK-like)"/>
    <property type="match status" value="1"/>
</dbReference>
<feature type="compositionally biased region" description="Polar residues" evidence="8">
    <location>
        <begin position="537"/>
        <end position="551"/>
    </location>
</feature>
<keyword evidence="1" id="KW-0723">Serine/threonine-protein kinase</keyword>
<dbReference type="GO" id="GO:0000165">
    <property type="term" value="P:MAPK cascade"/>
    <property type="evidence" value="ECO:0007669"/>
    <property type="project" value="UniProtKB-ARBA"/>
</dbReference>
<dbReference type="Pfam" id="PF00069">
    <property type="entry name" value="Pkinase"/>
    <property type="match status" value="1"/>
</dbReference>
<evidence type="ECO:0000256" key="9">
    <source>
        <dbReference type="SAM" id="SignalP"/>
    </source>
</evidence>
<dbReference type="InterPro" id="IPR011009">
    <property type="entry name" value="Kinase-like_dom_sf"/>
</dbReference>
<evidence type="ECO:0000256" key="7">
    <source>
        <dbReference type="PROSITE-ProRule" id="PRU10141"/>
    </source>
</evidence>
<dbReference type="GO" id="GO:0004674">
    <property type="term" value="F:protein serine/threonine kinase activity"/>
    <property type="evidence" value="ECO:0007669"/>
    <property type="project" value="UniProtKB-KW"/>
</dbReference>
<feature type="signal peptide" evidence="9">
    <location>
        <begin position="1"/>
        <end position="23"/>
    </location>
</feature>
<organism evidence="11 12">
    <name type="scientific">Puccinia striiformis f. sp. tritici PST-78</name>
    <dbReference type="NCBI Taxonomy" id="1165861"/>
    <lineage>
        <taxon>Eukaryota</taxon>
        <taxon>Fungi</taxon>
        <taxon>Dikarya</taxon>
        <taxon>Basidiomycota</taxon>
        <taxon>Pucciniomycotina</taxon>
        <taxon>Pucciniomycetes</taxon>
        <taxon>Pucciniales</taxon>
        <taxon>Pucciniaceae</taxon>
        <taxon>Puccinia</taxon>
    </lineage>
</organism>
<dbReference type="AlphaFoldDB" id="A0A0L0US09"/>
<evidence type="ECO:0000256" key="2">
    <source>
        <dbReference type="ARBA" id="ARBA00022679"/>
    </source>
</evidence>
<protein>
    <submittedName>
        <fullName evidence="11">STE/STE7/MEK1 protein kinase</fullName>
    </submittedName>
</protein>
<keyword evidence="2" id="KW-0808">Transferase</keyword>
<feature type="binding site" evidence="7">
    <location>
        <position position="354"/>
    </location>
    <ligand>
        <name>ATP</name>
        <dbReference type="ChEBI" id="CHEBI:30616"/>
    </ligand>
</feature>
<dbReference type="InterPro" id="IPR050915">
    <property type="entry name" value="MAP_kinase_kinase"/>
</dbReference>
<dbReference type="Gene3D" id="1.10.510.10">
    <property type="entry name" value="Transferase(Phosphotransferase) domain 1"/>
    <property type="match status" value="1"/>
</dbReference>
<keyword evidence="3 7" id="KW-0547">Nucleotide-binding</keyword>
<gene>
    <name evidence="11" type="ORF">PSTG_16854</name>
</gene>
<evidence type="ECO:0000313" key="12">
    <source>
        <dbReference type="Proteomes" id="UP000054564"/>
    </source>
</evidence>
<evidence type="ECO:0000256" key="1">
    <source>
        <dbReference type="ARBA" id="ARBA00022527"/>
    </source>
</evidence>
<feature type="region of interest" description="Disordered" evidence="8">
    <location>
        <begin position="239"/>
        <end position="298"/>
    </location>
</feature>
<keyword evidence="12" id="KW-1185">Reference proteome</keyword>
<dbReference type="Gene3D" id="3.30.200.20">
    <property type="entry name" value="Phosphorylase Kinase, domain 1"/>
    <property type="match status" value="1"/>
</dbReference>
<feature type="compositionally biased region" description="Polar residues" evidence="8">
    <location>
        <begin position="249"/>
        <end position="259"/>
    </location>
</feature>
<dbReference type="SMART" id="SM00220">
    <property type="entry name" value="S_TKc"/>
    <property type="match status" value="1"/>
</dbReference>
<dbReference type="PANTHER" id="PTHR47448:SF1">
    <property type="entry name" value="SERINE_THREONINE-PROTEIN KINASE STE7 HOMOLOG"/>
    <property type="match status" value="1"/>
</dbReference>
<reference evidence="12" key="1">
    <citation type="submission" date="2014-03" db="EMBL/GenBank/DDBJ databases">
        <title>The Genome Sequence of Puccinia striiformis f. sp. tritici PST-78.</title>
        <authorList>
            <consortium name="The Broad Institute Genome Sequencing Platform"/>
            <person name="Cuomo C."/>
            <person name="Hulbert S."/>
            <person name="Chen X."/>
            <person name="Walker B."/>
            <person name="Young S.K."/>
            <person name="Zeng Q."/>
            <person name="Gargeya S."/>
            <person name="Fitzgerald M."/>
            <person name="Haas B."/>
            <person name="Abouelleil A."/>
            <person name="Alvarado L."/>
            <person name="Arachchi H.M."/>
            <person name="Berlin A.M."/>
            <person name="Chapman S.B."/>
            <person name="Goldberg J."/>
            <person name="Griggs A."/>
            <person name="Gujja S."/>
            <person name="Hansen M."/>
            <person name="Howarth C."/>
            <person name="Imamovic A."/>
            <person name="Larimer J."/>
            <person name="McCowan C."/>
            <person name="Montmayeur A."/>
            <person name="Murphy C."/>
            <person name="Neiman D."/>
            <person name="Pearson M."/>
            <person name="Priest M."/>
            <person name="Roberts A."/>
            <person name="Saif S."/>
            <person name="Shea T."/>
            <person name="Sisk P."/>
            <person name="Sykes S."/>
            <person name="Wortman J."/>
            <person name="Nusbaum C."/>
            <person name="Birren B."/>
        </authorList>
    </citation>
    <scope>NUCLEOTIDE SEQUENCE [LARGE SCALE GENOMIC DNA]</scope>
    <source>
        <strain evidence="12">race PST-78</strain>
    </source>
</reference>
<dbReference type="InterPro" id="IPR008271">
    <property type="entry name" value="Ser/Thr_kinase_AS"/>
</dbReference>
<dbReference type="PROSITE" id="PS00108">
    <property type="entry name" value="PROTEIN_KINASE_ST"/>
    <property type="match status" value="1"/>
</dbReference>
<dbReference type="GO" id="GO:0004712">
    <property type="term" value="F:protein serine/threonine/tyrosine kinase activity"/>
    <property type="evidence" value="ECO:0007669"/>
    <property type="project" value="UniProtKB-ARBA"/>
</dbReference>
<dbReference type="OrthoDB" id="10252354at2759"/>
<dbReference type="PANTHER" id="PTHR47448">
    <property type="entry name" value="DUAL SPECIFICITY MITOGEN-ACTIVATED PROTEIN KINASE KINASE DSOR1-LIKE PROTEIN"/>
    <property type="match status" value="1"/>
</dbReference>
<comment type="caution">
    <text evidence="11">The sequence shown here is derived from an EMBL/GenBank/DDBJ whole genome shotgun (WGS) entry which is preliminary data.</text>
</comment>
<evidence type="ECO:0000256" key="3">
    <source>
        <dbReference type="ARBA" id="ARBA00022741"/>
    </source>
</evidence>
<proteinExistence type="inferred from homology"/>
<evidence type="ECO:0000313" key="11">
    <source>
        <dbReference type="EMBL" id="KNE89691.1"/>
    </source>
</evidence>
<dbReference type="PROSITE" id="PS00107">
    <property type="entry name" value="PROTEIN_KINASE_ATP"/>
    <property type="match status" value="1"/>
</dbReference>
<keyword evidence="9" id="KW-0732">Signal</keyword>
<feature type="region of interest" description="Disordered" evidence="8">
    <location>
        <begin position="522"/>
        <end position="594"/>
    </location>
</feature>
<dbReference type="InterPro" id="IPR017441">
    <property type="entry name" value="Protein_kinase_ATP_BS"/>
</dbReference>
<evidence type="ECO:0000256" key="8">
    <source>
        <dbReference type="SAM" id="MobiDB-lite"/>
    </source>
</evidence>
<dbReference type="STRING" id="1165861.A0A0L0US09"/>
<keyword evidence="5 7" id="KW-0067">ATP-binding</keyword>
<dbReference type="GO" id="GO:0005524">
    <property type="term" value="F:ATP binding"/>
    <property type="evidence" value="ECO:0007669"/>
    <property type="project" value="UniProtKB-UniRule"/>
</dbReference>
<dbReference type="Proteomes" id="UP000054564">
    <property type="component" value="Unassembled WGS sequence"/>
</dbReference>
<name>A0A0L0US09_9BASI</name>
<feature type="compositionally biased region" description="Basic and acidic residues" evidence="8">
    <location>
        <begin position="555"/>
        <end position="565"/>
    </location>
</feature>
<feature type="chain" id="PRO_5005548962" evidence="9">
    <location>
        <begin position="24"/>
        <end position="673"/>
    </location>
</feature>
<feature type="compositionally biased region" description="Basic residues" evidence="8">
    <location>
        <begin position="239"/>
        <end position="248"/>
    </location>
</feature>
<dbReference type="PROSITE" id="PS50011">
    <property type="entry name" value="PROTEIN_KINASE_DOM"/>
    <property type="match status" value="1"/>
</dbReference>
<accession>A0A0L0US09</accession>
<keyword evidence="4 11" id="KW-0418">Kinase</keyword>
<comment type="similarity">
    <text evidence="6">Belongs to the protein kinase superfamily. STE Ser/Thr protein kinase family. MAP kinase kinase subfamily.</text>
</comment>
<evidence type="ECO:0000259" key="10">
    <source>
        <dbReference type="PROSITE" id="PS50011"/>
    </source>
</evidence>
<evidence type="ECO:0000256" key="6">
    <source>
        <dbReference type="ARBA" id="ARBA00038035"/>
    </source>
</evidence>
<feature type="domain" description="Protein kinase" evidence="10">
    <location>
        <begin position="325"/>
        <end position="654"/>
    </location>
</feature>
<dbReference type="FunFam" id="3.30.200.20:FF:000040">
    <property type="entry name" value="Dual specificity mitogen-activated protein kinase kinase"/>
    <property type="match status" value="1"/>
</dbReference>